<name>A0A4R2NAJ8_9PAST</name>
<comment type="caution">
    <text evidence="1">The sequence shown here is derived from an EMBL/GenBank/DDBJ whole genome shotgun (WGS) entry which is preliminary data.</text>
</comment>
<dbReference type="EMBL" id="SLXJ01000003">
    <property type="protein sequence ID" value="TCP18067.1"/>
    <property type="molecule type" value="Genomic_DNA"/>
</dbReference>
<keyword evidence="2" id="KW-1185">Reference proteome</keyword>
<gene>
    <name evidence="1" type="ORF">EV693_10332</name>
</gene>
<sequence length="44" mass="5091">MLKGGEAFYFFRYLNQGNYTQAYLVACKQSKFTGAIFGTKREQN</sequence>
<evidence type="ECO:0000313" key="1">
    <source>
        <dbReference type="EMBL" id="TCP18067.1"/>
    </source>
</evidence>
<reference evidence="1 2" key="1">
    <citation type="submission" date="2019-03" db="EMBL/GenBank/DDBJ databases">
        <title>Genomic Encyclopedia of Type Strains, Phase IV (KMG-IV): sequencing the most valuable type-strain genomes for metagenomic binning, comparative biology and taxonomic classification.</title>
        <authorList>
            <person name="Goeker M."/>
        </authorList>
    </citation>
    <scope>NUCLEOTIDE SEQUENCE [LARGE SCALE GENOMIC DNA]</scope>
    <source>
        <strain evidence="1 2">DSM 16380</strain>
    </source>
</reference>
<evidence type="ECO:0000313" key="2">
    <source>
        <dbReference type="Proteomes" id="UP000295537"/>
    </source>
</evidence>
<proteinExistence type="predicted"/>
<organism evidence="1 2">
    <name type="scientific">Nicoletella semolina</name>
    <dbReference type="NCBI Taxonomy" id="271160"/>
    <lineage>
        <taxon>Bacteria</taxon>
        <taxon>Pseudomonadati</taxon>
        <taxon>Pseudomonadota</taxon>
        <taxon>Gammaproteobacteria</taxon>
        <taxon>Pasteurellales</taxon>
        <taxon>Pasteurellaceae</taxon>
        <taxon>Nicoletella</taxon>
    </lineage>
</organism>
<accession>A0A4R2NAJ8</accession>
<dbReference type="AlphaFoldDB" id="A0A4R2NAJ8"/>
<protein>
    <submittedName>
        <fullName evidence="1">Uncharacterized protein</fullName>
    </submittedName>
</protein>
<dbReference type="Proteomes" id="UP000295537">
    <property type="component" value="Unassembled WGS sequence"/>
</dbReference>